<gene>
    <name evidence="1" type="ORF">Aca07nite_86260</name>
</gene>
<name>A0ABQ3WYH8_9ACTN</name>
<sequence>MQTTPSLLAELDALPARWEVQGTLAAPVTAVAALLLAVAEGRVGDDNLLILARASAARRGAMTVVARPGLGAYRAELAGPVEPVEIQVDRARSRVAVRSWYAGMHTAEFCPAGTRVTHRVHQVIPEHPGYADGFAEIGLHARMSRDLRQVLDVIADRLGCPAVPPIRAGPSQRAAMTIRSFNPESRSTP</sequence>
<proteinExistence type="predicted"/>
<reference evidence="1" key="1">
    <citation type="submission" date="2021-01" db="EMBL/GenBank/DDBJ databases">
        <title>Whole genome shotgun sequence of Actinoplanes capillaceus NBRC 16408.</title>
        <authorList>
            <person name="Komaki H."/>
            <person name="Tamura T."/>
        </authorList>
    </citation>
    <scope>NUCLEOTIDE SEQUENCE [LARGE SCALE GENOMIC DNA]</scope>
    <source>
        <strain evidence="1">NBRC 16408</strain>
    </source>
</reference>
<protein>
    <submittedName>
        <fullName evidence="1">Uncharacterized protein</fullName>
    </submittedName>
</protein>
<evidence type="ECO:0000313" key="1">
    <source>
        <dbReference type="EMBL" id="GID51351.1"/>
    </source>
</evidence>
<dbReference type="RefSeq" id="WP_204301320.1">
    <property type="nucleotide sequence ID" value="NZ_BAAAGQ010000068.1"/>
</dbReference>
<organism evidence="1">
    <name type="scientific">Actinoplanes campanulatus</name>
    <dbReference type="NCBI Taxonomy" id="113559"/>
    <lineage>
        <taxon>Bacteria</taxon>
        <taxon>Bacillati</taxon>
        <taxon>Actinomycetota</taxon>
        <taxon>Actinomycetes</taxon>
        <taxon>Micromonosporales</taxon>
        <taxon>Micromonosporaceae</taxon>
        <taxon>Actinoplanes</taxon>
    </lineage>
</organism>
<accession>A0ABQ3WYH8</accession>
<comment type="caution">
    <text evidence="1">The sequence shown here is derived from an EMBL/GenBank/DDBJ whole genome shotgun (WGS) entry which is preliminary data.</text>
</comment>
<dbReference type="EMBL" id="BOMF01000177">
    <property type="protein sequence ID" value="GID51351.1"/>
    <property type="molecule type" value="Genomic_DNA"/>
</dbReference>